<proteinExistence type="predicted"/>
<accession>A0AB34J143</accession>
<gene>
    <name evidence="3" type="ORF">AB1Y20_006031</name>
</gene>
<dbReference type="EMBL" id="JBGBPQ010000014">
    <property type="protein sequence ID" value="KAL1511218.1"/>
    <property type="molecule type" value="Genomic_DNA"/>
</dbReference>
<keyword evidence="2" id="KW-0812">Transmembrane</keyword>
<comment type="caution">
    <text evidence="3">The sequence shown here is derived from an EMBL/GenBank/DDBJ whole genome shotgun (WGS) entry which is preliminary data.</text>
</comment>
<feature type="compositionally biased region" description="Basic residues" evidence="1">
    <location>
        <begin position="55"/>
        <end position="64"/>
    </location>
</feature>
<evidence type="ECO:0000313" key="3">
    <source>
        <dbReference type="EMBL" id="KAL1511218.1"/>
    </source>
</evidence>
<name>A0AB34J143_PRYPA</name>
<feature type="compositionally biased region" description="Low complexity" evidence="1">
    <location>
        <begin position="1"/>
        <end position="11"/>
    </location>
</feature>
<dbReference type="InterPro" id="IPR046733">
    <property type="entry name" value="DUF6625"/>
</dbReference>
<feature type="region of interest" description="Disordered" evidence="1">
    <location>
        <begin position="1"/>
        <end position="64"/>
    </location>
</feature>
<feature type="region of interest" description="Disordered" evidence="1">
    <location>
        <begin position="271"/>
        <end position="347"/>
    </location>
</feature>
<reference evidence="3 4" key="1">
    <citation type="journal article" date="2024" name="Science">
        <title>Giant polyketide synthase enzymes in the biosynthesis of giant marine polyether toxins.</title>
        <authorList>
            <person name="Fallon T.R."/>
            <person name="Shende V.V."/>
            <person name="Wierzbicki I.H."/>
            <person name="Pendleton A.L."/>
            <person name="Watervoot N.F."/>
            <person name="Auber R.P."/>
            <person name="Gonzalez D.J."/>
            <person name="Wisecaver J.H."/>
            <person name="Moore B.S."/>
        </authorList>
    </citation>
    <scope>NUCLEOTIDE SEQUENCE [LARGE SCALE GENOMIC DNA]</scope>
    <source>
        <strain evidence="3 4">12B1</strain>
    </source>
</reference>
<keyword evidence="2" id="KW-0472">Membrane</keyword>
<organism evidence="3 4">
    <name type="scientific">Prymnesium parvum</name>
    <name type="common">Toxic golden alga</name>
    <dbReference type="NCBI Taxonomy" id="97485"/>
    <lineage>
        <taxon>Eukaryota</taxon>
        <taxon>Haptista</taxon>
        <taxon>Haptophyta</taxon>
        <taxon>Prymnesiophyceae</taxon>
        <taxon>Prymnesiales</taxon>
        <taxon>Prymnesiaceae</taxon>
        <taxon>Prymnesium</taxon>
    </lineage>
</organism>
<evidence type="ECO:0000256" key="2">
    <source>
        <dbReference type="SAM" id="Phobius"/>
    </source>
</evidence>
<evidence type="ECO:0000313" key="4">
    <source>
        <dbReference type="Proteomes" id="UP001515480"/>
    </source>
</evidence>
<feature type="transmembrane region" description="Helical" evidence="2">
    <location>
        <begin position="79"/>
        <end position="98"/>
    </location>
</feature>
<keyword evidence="2" id="KW-1133">Transmembrane helix</keyword>
<dbReference type="AlphaFoldDB" id="A0AB34J143"/>
<feature type="compositionally biased region" description="Basic and acidic residues" evidence="1">
    <location>
        <begin position="13"/>
        <end position="30"/>
    </location>
</feature>
<dbReference type="Proteomes" id="UP001515480">
    <property type="component" value="Unassembled WGS sequence"/>
</dbReference>
<keyword evidence="4" id="KW-1185">Reference proteome</keyword>
<protein>
    <submittedName>
        <fullName evidence="3">Uncharacterized protein</fullName>
    </submittedName>
</protein>
<sequence>MRESSHASSGSEGEERVGGVHGTSDLESRRGGLLSGSEIERRRVPIPLATPRSSKEKRKAPRKDVRRSRLKCAVGLRELMGLLAVIGPLGTLISMGVLPQSMDGLPVGMRRVSLRGEGERARVIHLSLAGSERKARFVLSSDVHWENFLAGVQERLSLGSISRIETSAGEAIMSVEDLMHDDNLIIYSDAALSRGRLLFGKDGLPAPVGPARGRLSSAPSLPLPLSRLVRRRRTGSLPGEVADETADASEVLPNLFGGVHDRRRVRQLAHNLSSTRTSGALSADGGSADGDGELVDDDIGGFAAGEADDGAESMVASVHAEGEPLSSDMMKVDPAPEEATNTEADRRAAEALAQAQKAKQQMLELEEQAATARAAAEAAHENELEQARERQRNLQKLFLEEQHEPLKLSPKSEGYRRGYTPCGERHPDFRIGMIIPWVGQIPIWSHYFLSSARGSASIADFLVFHEGQSRNMPTDLPSNVRVFDLGQGGLSQLLGMGLGEALELPVRNASIVVKAMRFMFEKWPRLVAEYKPAFGSIFSNYLKHYTHWGYCDLDMLIGNLPMFIERSELSDFDIVTYTFGDQEAVYLRGQWTLHRNAIAVSTVWKGCPHLGSQLQKELLLKVAWVRRMESRGIQNYPKRFQSAEGCYSQKAVAAQSLKIKTSNKQFVGLTVPSDNAIYYVDGSVWQCGRDVAVDVAQLAKLASKHSCQVELPGIVSYSTPPYELQVSSEGCGRWMPVEYRMCAAEILQAGQEVATSTNTFFNGSFWGQRVSFAPELVLSNGCRQGAFFHFQEWKKAWSGQVGYAGNNVGVEPVGDSPRYSARARNFKVSPDGISLLRTDGDEASQAEHSY</sequence>
<feature type="compositionally biased region" description="Acidic residues" evidence="1">
    <location>
        <begin position="290"/>
        <end position="299"/>
    </location>
</feature>
<dbReference type="Pfam" id="PF20330">
    <property type="entry name" value="DUF6625"/>
    <property type="match status" value="1"/>
</dbReference>
<evidence type="ECO:0000256" key="1">
    <source>
        <dbReference type="SAM" id="MobiDB-lite"/>
    </source>
</evidence>